<dbReference type="Proteomes" id="UP000049983">
    <property type="component" value="Unassembled WGS sequence"/>
</dbReference>
<dbReference type="GeneID" id="97670697"/>
<proteinExistence type="predicted"/>
<name>A0A0M7ACA8_9HYPH</name>
<gene>
    <name evidence="1" type="ORF">LA5096_03350</name>
</gene>
<accession>A0A0M7ACA8</accession>
<evidence type="ECO:0008006" key="3">
    <source>
        <dbReference type="Google" id="ProtNLM"/>
    </source>
</evidence>
<dbReference type="STRING" id="311410.LA5095_00209"/>
<protein>
    <recommendedName>
        <fullName evidence="3">Lipoprotein</fullName>
    </recommendedName>
</protein>
<evidence type="ECO:0000313" key="2">
    <source>
        <dbReference type="Proteomes" id="UP000049983"/>
    </source>
</evidence>
<dbReference type="RefSeq" id="WP_208992513.1">
    <property type="nucleotide sequence ID" value="NZ_CANMGD010000001.1"/>
</dbReference>
<dbReference type="EMBL" id="CXWC01000011">
    <property type="protein sequence ID" value="CTQ72728.1"/>
    <property type="molecule type" value="Genomic_DNA"/>
</dbReference>
<sequence length="195" mass="20539">MMISAFQAVFDVKLKTILTAGLCAATLAGCGGGSDSIASKIITGGQEPIEVSPATFAPPVPCPSMELKSNAYLIRNYVRGKEDESEGLLYQATVEDWANSCTQQADGQRLMKVGLSGDVTPGPAWKGGEIVLPLRVAIVPGGTGAKPLSSEVLTVPVTLGESAPAEKWTLIEEKFTIPQGQSVKVVFGFDEGRRR</sequence>
<keyword evidence="2" id="KW-1185">Reference proteome</keyword>
<organism evidence="1 2">
    <name type="scientific">Roseibium album</name>
    <dbReference type="NCBI Taxonomy" id="311410"/>
    <lineage>
        <taxon>Bacteria</taxon>
        <taxon>Pseudomonadati</taxon>
        <taxon>Pseudomonadota</taxon>
        <taxon>Alphaproteobacteria</taxon>
        <taxon>Hyphomicrobiales</taxon>
        <taxon>Stappiaceae</taxon>
        <taxon>Roseibium</taxon>
    </lineage>
</organism>
<evidence type="ECO:0000313" key="1">
    <source>
        <dbReference type="EMBL" id="CTQ72728.1"/>
    </source>
</evidence>
<dbReference type="AlphaFoldDB" id="A0A0M7ACA8"/>
<reference evidence="2" key="1">
    <citation type="submission" date="2015-07" db="EMBL/GenBank/DDBJ databases">
        <authorList>
            <person name="Rodrigo-Torres Lidia"/>
            <person name="Arahal R.David."/>
        </authorList>
    </citation>
    <scope>NUCLEOTIDE SEQUENCE [LARGE SCALE GENOMIC DNA]</scope>
    <source>
        <strain evidence="2">CECT 5096</strain>
    </source>
</reference>